<comment type="similarity">
    <text evidence="2">Belongs to the short-chain dehydrogenases/reductases (SDR) family.</text>
</comment>
<evidence type="ECO:0000256" key="1">
    <source>
        <dbReference type="ARBA" id="ARBA00023002"/>
    </source>
</evidence>
<organism evidence="3 4">
    <name type="scientific">Phytohabitans aurantiacus</name>
    <dbReference type="NCBI Taxonomy" id="3016789"/>
    <lineage>
        <taxon>Bacteria</taxon>
        <taxon>Bacillati</taxon>
        <taxon>Actinomycetota</taxon>
        <taxon>Actinomycetes</taxon>
        <taxon>Micromonosporales</taxon>
        <taxon>Micromonosporaceae</taxon>
    </lineage>
</organism>
<dbReference type="Gene3D" id="3.40.50.720">
    <property type="entry name" value="NAD(P)-binding Rossmann-like Domain"/>
    <property type="match status" value="1"/>
</dbReference>
<reference evidence="3" key="1">
    <citation type="submission" date="2022-12" db="EMBL/GenBank/DDBJ databases">
        <title>New Phytohabitans aurantiacus sp. RD004123 nov., an actinomycete isolated from soil.</title>
        <authorList>
            <person name="Triningsih D.W."/>
            <person name="Harunari E."/>
            <person name="Igarashi Y."/>
        </authorList>
    </citation>
    <scope>NUCLEOTIDE SEQUENCE</scope>
    <source>
        <strain evidence="3">RD004123</strain>
    </source>
</reference>
<dbReference type="PANTHER" id="PTHR43157">
    <property type="entry name" value="PHOSPHATIDYLINOSITOL-GLYCAN BIOSYNTHESIS CLASS F PROTEIN-RELATED"/>
    <property type="match status" value="1"/>
</dbReference>
<evidence type="ECO:0000256" key="2">
    <source>
        <dbReference type="RuleBase" id="RU000363"/>
    </source>
</evidence>
<sequence>MALILITGASDGLGRALAVALAEQGHHLLLHGRNAARLSEVAAQTGATPIRADLSSLAEVRRLADAVPEGLDVLVNNAGVGFGAPGAGRELSADGYELRLAVNYLAPYLLTKLLLPRMARETPARIVNVASVGQRPFDLADPMLERGYDGVEAYRRSKLALIAHTFDLAEELAGTLITANCLHPASLMPTTMVRQAGWGEIDTLEKGLRATLRLVVDRDLTEVTGRYFDGEREARALDQAYDPEFRKQLRELTESLIGR</sequence>
<dbReference type="EMBL" id="BSDI01000004">
    <property type="protein sequence ID" value="GLH95811.1"/>
    <property type="molecule type" value="Genomic_DNA"/>
</dbReference>
<comment type="caution">
    <text evidence="3">The sequence shown here is derived from an EMBL/GenBank/DDBJ whole genome shotgun (WGS) entry which is preliminary data.</text>
</comment>
<dbReference type="PANTHER" id="PTHR43157:SF31">
    <property type="entry name" value="PHOSPHATIDYLINOSITOL-GLYCAN BIOSYNTHESIS CLASS F PROTEIN"/>
    <property type="match status" value="1"/>
</dbReference>
<dbReference type="Proteomes" id="UP001144280">
    <property type="component" value="Unassembled WGS sequence"/>
</dbReference>
<dbReference type="InterPro" id="IPR002347">
    <property type="entry name" value="SDR_fam"/>
</dbReference>
<dbReference type="Pfam" id="PF00106">
    <property type="entry name" value="adh_short"/>
    <property type="match status" value="1"/>
</dbReference>
<gene>
    <name evidence="3" type="ORF">Pa4123_10830</name>
</gene>
<dbReference type="PRINTS" id="PR00081">
    <property type="entry name" value="GDHRDH"/>
</dbReference>
<evidence type="ECO:0000313" key="4">
    <source>
        <dbReference type="Proteomes" id="UP001144280"/>
    </source>
</evidence>
<keyword evidence="1" id="KW-0560">Oxidoreductase</keyword>
<keyword evidence="4" id="KW-1185">Reference proteome</keyword>
<evidence type="ECO:0000313" key="3">
    <source>
        <dbReference type="EMBL" id="GLH95811.1"/>
    </source>
</evidence>
<dbReference type="PRINTS" id="PR00080">
    <property type="entry name" value="SDRFAMILY"/>
</dbReference>
<accession>A0ABQ5QQD0</accession>
<dbReference type="RefSeq" id="WP_281892878.1">
    <property type="nucleotide sequence ID" value="NZ_BSDI01000004.1"/>
</dbReference>
<dbReference type="InterPro" id="IPR036291">
    <property type="entry name" value="NAD(P)-bd_dom_sf"/>
</dbReference>
<dbReference type="SUPFAM" id="SSF51735">
    <property type="entry name" value="NAD(P)-binding Rossmann-fold domains"/>
    <property type="match status" value="1"/>
</dbReference>
<name>A0ABQ5QQD0_9ACTN</name>
<proteinExistence type="inferred from homology"/>
<protein>
    <submittedName>
        <fullName evidence="3">3-oxoacyl-ACP reductase</fullName>
    </submittedName>
</protein>